<reference evidence="2" key="1">
    <citation type="journal article" date="2022" name="bioRxiv">
        <title>Sequencing and chromosome-scale assembly of the giantPleurodeles waltlgenome.</title>
        <authorList>
            <person name="Brown T."/>
            <person name="Elewa A."/>
            <person name="Iarovenko S."/>
            <person name="Subramanian E."/>
            <person name="Araus A.J."/>
            <person name="Petzold A."/>
            <person name="Susuki M."/>
            <person name="Suzuki K.-i.T."/>
            <person name="Hayashi T."/>
            <person name="Toyoda A."/>
            <person name="Oliveira C."/>
            <person name="Osipova E."/>
            <person name="Leigh N.D."/>
            <person name="Simon A."/>
            <person name="Yun M.H."/>
        </authorList>
    </citation>
    <scope>NUCLEOTIDE SEQUENCE</scope>
    <source>
        <strain evidence="2">20211129_DDA</strain>
        <tissue evidence="2">Liver</tissue>
    </source>
</reference>
<evidence type="ECO:0000313" key="2">
    <source>
        <dbReference type="EMBL" id="KAJ1214353.1"/>
    </source>
</evidence>
<dbReference type="AlphaFoldDB" id="A0AAV7WJY2"/>
<dbReference type="Proteomes" id="UP001066276">
    <property type="component" value="Chromosome 1_1"/>
</dbReference>
<protein>
    <submittedName>
        <fullName evidence="2">Uncharacterized protein</fullName>
    </submittedName>
</protein>
<comment type="caution">
    <text evidence="2">The sequence shown here is derived from an EMBL/GenBank/DDBJ whole genome shotgun (WGS) entry which is preliminary data.</text>
</comment>
<feature type="region of interest" description="Disordered" evidence="1">
    <location>
        <begin position="1"/>
        <end position="93"/>
    </location>
</feature>
<proteinExistence type="predicted"/>
<organism evidence="2 3">
    <name type="scientific">Pleurodeles waltl</name>
    <name type="common">Iberian ribbed newt</name>
    <dbReference type="NCBI Taxonomy" id="8319"/>
    <lineage>
        <taxon>Eukaryota</taxon>
        <taxon>Metazoa</taxon>
        <taxon>Chordata</taxon>
        <taxon>Craniata</taxon>
        <taxon>Vertebrata</taxon>
        <taxon>Euteleostomi</taxon>
        <taxon>Amphibia</taxon>
        <taxon>Batrachia</taxon>
        <taxon>Caudata</taxon>
        <taxon>Salamandroidea</taxon>
        <taxon>Salamandridae</taxon>
        <taxon>Pleurodelinae</taxon>
        <taxon>Pleurodeles</taxon>
    </lineage>
</organism>
<sequence length="93" mass="9442">MEDAPRCPGSMSLALAGHGGTSGVGLAYPEVFSGPDGDADREGSAGLLNGLKHTGDATTGRGNSPEPDDGSANGDDHSRLLHFGRGNKEEAMY</sequence>
<accession>A0AAV7WJY2</accession>
<dbReference type="EMBL" id="JANPWB010000001">
    <property type="protein sequence ID" value="KAJ1214353.1"/>
    <property type="molecule type" value="Genomic_DNA"/>
</dbReference>
<gene>
    <name evidence="2" type="ORF">NDU88_001972</name>
</gene>
<name>A0AAV7WJY2_PLEWA</name>
<evidence type="ECO:0000313" key="3">
    <source>
        <dbReference type="Proteomes" id="UP001066276"/>
    </source>
</evidence>
<keyword evidence="3" id="KW-1185">Reference proteome</keyword>
<evidence type="ECO:0000256" key="1">
    <source>
        <dbReference type="SAM" id="MobiDB-lite"/>
    </source>
</evidence>